<dbReference type="RefSeq" id="WP_085934380.1">
    <property type="nucleotide sequence ID" value="NZ_FUWJ01000002.1"/>
</dbReference>
<feature type="chain" id="PRO_5012346025" description="Cytochrome c1" evidence="11">
    <location>
        <begin position="30"/>
        <end position="266"/>
    </location>
</feature>
<feature type="binding site" description="covalent" evidence="9">
    <location>
        <position position="69"/>
    </location>
    <ligand>
        <name>heme c</name>
        <dbReference type="ChEBI" id="CHEBI:61717"/>
    </ligand>
</feature>
<keyword evidence="14" id="KW-1185">Reference proteome</keyword>
<feature type="binding site" description="covalent" evidence="9">
    <location>
        <position position="70"/>
    </location>
    <ligand>
        <name>heme c</name>
        <dbReference type="ChEBI" id="CHEBI:61717"/>
    </ligand>
</feature>
<protein>
    <recommendedName>
        <fullName evidence="2">Cytochrome c1</fullName>
    </recommendedName>
</protein>
<feature type="transmembrane region" description="Helical" evidence="10">
    <location>
        <begin position="239"/>
        <end position="257"/>
    </location>
</feature>
<keyword evidence="5 9" id="KW-0479">Metal-binding</keyword>
<keyword evidence="7 9" id="KW-0408">Iron</keyword>
<dbReference type="GO" id="GO:0016020">
    <property type="term" value="C:membrane"/>
    <property type="evidence" value="ECO:0007669"/>
    <property type="project" value="UniProtKB-SubCell"/>
</dbReference>
<keyword evidence="3 9" id="KW-0349">Heme</keyword>
<evidence type="ECO:0000256" key="5">
    <source>
        <dbReference type="ARBA" id="ARBA00022723"/>
    </source>
</evidence>
<dbReference type="InterPro" id="IPR009056">
    <property type="entry name" value="Cyt_c-like_dom"/>
</dbReference>
<evidence type="ECO:0000256" key="1">
    <source>
        <dbReference type="ARBA" id="ARBA00004370"/>
    </source>
</evidence>
<dbReference type="GO" id="GO:0009055">
    <property type="term" value="F:electron transfer activity"/>
    <property type="evidence" value="ECO:0007669"/>
    <property type="project" value="InterPro"/>
</dbReference>
<dbReference type="SUPFAM" id="SSF46626">
    <property type="entry name" value="Cytochrome c"/>
    <property type="match status" value="1"/>
</dbReference>
<evidence type="ECO:0000256" key="3">
    <source>
        <dbReference type="ARBA" id="ARBA00022617"/>
    </source>
</evidence>
<dbReference type="PROSITE" id="PS51007">
    <property type="entry name" value="CYTC"/>
    <property type="match status" value="1"/>
</dbReference>
<sequence>MSIKLSTQRLILAGAAALALSVVGTVATAAEDMPALPQHDWSFKGPFGTYDRAAAQRGFQVYKEVCSACHSLDLLYYRNLTELGLTEDQVKAIAADVQVPDINDDGQPIERPGRPSDHFKKPFPNEAAAAAANGGKAPPDLSVIVKAREGGPNYVYGILTGYVPYDKLTPEQIKEFNVSKDDNFNLYFLGHRIAMPQPLDDNKVTYVDGTKATLPQEASDVVTFLAWASEPHLEARNRTGVRVILFLLVMAGLMYATKRAIWADKH</sequence>
<dbReference type="PANTHER" id="PTHR10266:SF3">
    <property type="entry name" value="CYTOCHROME C1, HEME PROTEIN, MITOCHONDRIAL"/>
    <property type="match status" value="1"/>
</dbReference>
<feature type="binding site" description="covalent" evidence="9">
    <location>
        <position position="66"/>
    </location>
    <ligand>
        <name>heme c</name>
        <dbReference type="ChEBI" id="CHEBI:61717"/>
    </ligand>
</feature>
<evidence type="ECO:0000256" key="10">
    <source>
        <dbReference type="SAM" id="Phobius"/>
    </source>
</evidence>
<proteinExistence type="predicted"/>
<evidence type="ECO:0000259" key="12">
    <source>
        <dbReference type="PROSITE" id="PS51007"/>
    </source>
</evidence>
<evidence type="ECO:0000256" key="2">
    <source>
        <dbReference type="ARBA" id="ARBA00016165"/>
    </source>
</evidence>
<dbReference type="STRING" id="225324.SAMN02745126_02732"/>
<dbReference type="InterPro" id="IPR002326">
    <property type="entry name" value="Cyt_c1"/>
</dbReference>
<comment type="cofactor">
    <cofactor evidence="9">
        <name>heme c</name>
        <dbReference type="ChEBI" id="CHEBI:61717"/>
    </cofactor>
    <text evidence="9">Binds 1 heme c group covalently per subunit.</text>
</comment>
<evidence type="ECO:0000256" key="4">
    <source>
        <dbReference type="ARBA" id="ARBA00022692"/>
    </source>
</evidence>
<keyword evidence="6 10" id="KW-1133">Transmembrane helix</keyword>
<evidence type="ECO:0000256" key="8">
    <source>
        <dbReference type="ARBA" id="ARBA00023136"/>
    </source>
</evidence>
<organism evidence="13 14">
    <name type="scientific">Enhydrobacter aerosaccus</name>
    <dbReference type="NCBI Taxonomy" id="225324"/>
    <lineage>
        <taxon>Bacteria</taxon>
        <taxon>Pseudomonadati</taxon>
        <taxon>Pseudomonadota</taxon>
        <taxon>Alphaproteobacteria</taxon>
        <taxon>Hyphomicrobiales</taxon>
        <taxon>Enhydrobacter</taxon>
    </lineage>
</organism>
<evidence type="ECO:0000313" key="14">
    <source>
        <dbReference type="Proteomes" id="UP000190092"/>
    </source>
</evidence>
<dbReference type="Proteomes" id="UP000190092">
    <property type="component" value="Unassembled WGS sequence"/>
</dbReference>
<dbReference type="GO" id="GO:0020037">
    <property type="term" value="F:heme binding"/>
    <property type="evidence" value="ECO:0007669"/>
    <property type="project" value="InterPro"/>
</dbReference>
<gene>
    <name evidence="13" type="ORF">SAMN02745126_02732</name>
</gene>
<accession>A0A1T4PC70</accession>
<dbReference type="PRINTS" id="PR00603">
    <property type="entry name" value="CYTOCHROMEC1"/>
</dbReference>
<comment type="subcellular location">
    <subcellularLocation>
        <location evidence="1">Membrane</location>
    </subcellularLocation>
</comment>
<dbReference type="GO" id="GO:0046872">
    <property type="term" value="F:metal ion binding"/>
    <property type="evidence" value="ECO:0007669"/>
    <property type="project" value="UniProtKB-KW"/>
</dbReference>
<evidence type="ECO:0000313" key="13">
    <source>
        <dbReference type="EMBL" id="SJZ89079.1"/>
    </source>
</evidence>
<evidence type="ECO:0000256" key="11">
    <source>
        <dbReference type="SAM" id="SignalP"/>
    </source>
</evidence>
<evidence type="ECO:0000256" key="6">
    <source>
        <dbReference type="ARBA" id="ARBA00022989"/>
    </source>
</evidence>
<dbReference type="Pfam" id="PF02167">
    <property type="entry name" value="Cytochrom_C1"/>
    <property type="match status" value="1"/>
</dbReference>
<dbReference type="Gene3D" id="1.20.5.100">
    <property type="entry name" value="Cytochrome c1, transmembrane anchor, C-terminal"/>
    <property type="match status" value="1"/>
</dbReference>
<dbReference type="InterPro" id="IPR036909">
    <property type="entry name" value="Cyt_c-like_dom_sf"/>
</dbReference>
<dbReference type="AlphaFoldDB" id="A0A1T4PC70"/>
<reference evidence="14" key="1">
    <citation type="submission" date="2017-02" db="EMBL/GenBank/DDBJ databases">
        <authorList>
            <person name="Varghese N."/>
            <person name="Submissions S."/>
        </authorList>
    </citation>
    <scope>NUCLEOTIDE SEQUENCE [LARGE SCALE GENOMIC DNA]</scope>
    <source>
        <strain evidence="14">ATCC 27094</strain>
    </source>
</reference>
<feature type="binding site" description="covalent" evidence="9">
    <location>
        <position position="195"/>
    </location>
    <ligand>
        <name>heme c</name>
        <dbReference type="ChEBI" id="CHEBI:61717"/>
    </ligand>
</feature>
<keyword evidence="4 10" id="KW-0812">Transmembrane</keyword>
<feature type="signal peptide" evidence="11">
    <location>
        <begin position="1"/>
        <end position="29"/>
    </location>
</feature>
<dbReference type="OrthoDB" id="9808471at2"/>
<dbReference type="Gene3D" id="1.10.760.10">
    <property type="entry name" value="Cytochrome c-like domain"/>
    <property type="match status" value="1"/>
</dbReference>
<dbReference type="EMBL" id="FUWJ01000002">
    <property type="protein sequence ID" value="SJZ89079.1"/>
    <property type="molecule type" value="Genomic_DNA"/>
</dbReference>
<keyword evidence="8 10" id="KW-0472">Membrane</keyword>
<evidence type="ECO:0000256" key="7">
    <source>
        <dbReference type="ARBA" id="ARBA00023004"/>
    </source>
</evidence>
<dbReference type="PANTHER" id="PTHR10266">
    <property type="entry name" value="CYTOCHROME C1"/>
    <property type="match status" value="1"/>
</dbReference>
<evidence type="ECO:0000256" key="9">
    <source>
        <dbReference type="PIRSR" id="PIRSR602326-1"/>
    </source>
</evidence>
<feature type="domain" description="Cytochrome c" evidence="12">
    <location>
        <begin position="53"/>
        <end position="229"/>
    </location>
</feature>
<name>A0A1T4PC70_9HYPH</name>
<keyword evidence="11" id="KW-0732">Signal</keyword>